<dbReference type="InterPro" id="IPR000923">
    <property type="entry name" value="BlueCu_1"/>
</dbReference>
<evidence type="ECO:0000256" key="1">
    <source>
        <dbReference type="ARBA" id="ARBA00022723"/>
    </source>
</evidence>
<organism evidence="6 7">
    <name type="scientific">Mycena albidolilacea</name>
    <dbReference type="NCBI Taxonomy" id="1033008"/>
    <lineage>
        <taxon>Eukaryota</taxon>
        <taxon>Fungi</taxon>
        <taxon>Dikarya</taxon>
        <taxon>Basidiomycota</taxon>
        <taxon>Agaricomycotina</taxon>
        <taxon>Agaricomycetes</taxon>
        <taxon>Agaricomycetidae</taxon>
        <taxon>Agaricales</taxon>
        <taxon>Marasmiineae</taxon>
        <taxon>Mycenaceae</taxon>
        <taxon>Mycena</taxon>
    </lineage>
</organism>
<accession>A0AAD7A5R3</accession>
<dbReference type="Gene3D" id="2.60.40.420">
    <property type="entry name" value="Cupredoxins - blue copper proteins"/>
    <property type="match status" value="1"/>
</dbReference>
<feature type="region of interest" description="Disordered" evidence="3">
    <location>
        <begin position="192"/>
        <end position="231"/>
    </location>
</feature>
<feature type="signal peptide" evidence="4">
    <location>
        <begin position="1"/>
        <end position="17"/>
    </location>
</feature>
<dbReference type="AlphaFoldDB" id="A0AAD7A5R3"/>
<evidence type="ECO:0000256" key="2">
    <source>
        <dbReference type="ARBA" id="ARBA00023008"/>
    </source>
</evidence>
<dbReference type="PANTHER" id="PTHR34883:SF15">
    <property type="entry name" value="EXTRACELLULAR SERINE-RICH PROTEIN"/>
    <property type="match status" value="1"/>
</dbReference>
<feature type="chain" id="PRO_5042073723" description="Blue (type 1) copper domain-containing protein" evidence="4">
    <location>
        <begin position="18"/>
        <end position="231"/>
    </location>
</feature>
<evidence type="ECO:0000259" key="5">
    <source>
        <dbReference type="Pfam" id="PF00127"/>
    </source>
</evidence>
<keyword evidence="4" id="KW-0732">Signal</keyword>
<evidence type="ECO:0000256" key="4">
    <source>
        <dbReference type="SAM" id="SignalP"/>
    </source>
</evidence>
<dbReference type="InterPro" id="IPR008972">
    <property type="entry name" value="Cupredoxin"/>
</dbReference>
<dbReference type="CDD" id="cd00920">
    <property type="entry name" value="Cupredoxin"/>
    <property type="match status" value="1"/>
</dbReference>
<name>A0AAD7A5R3_9AGAR</name>
<gene>
    <name evidence="6" type="ORF">DFH08DRAFT_145266</name>
</gene>
<dbReference type="GO" id="GO:0009055">
    <property type="term" value="F:electron transfer activity"/>
    <property type="evidence" value="ECO:0007669"/>
    <property type="project" value="InterPro"/>
</dbReference>
<reference evidence="6" key="1">
    <citation type="submission" date="2023-03" db="EMBL/GenBank/DDBJ databases">
        <title>Massive genome expansion in bonnet fungi (Mycena s.s.) driven by repeated elements and novel gene families across ecological guilds.</title>
        <authorList>
            <consortium name="Lawrence Berkeley National Laboratory"/>
            <person name="Harder C.B."/>
            <person name="Miyauchi S."/>
            <person name="Viragh M."/>
            <person name="Kuo A."/>
            <person name="Thoen E."/>
            <person name="Andreopoulos B."/>
            <person name="Lu D."/>
            <person name="Skrede I."/>
            <person name="Drula E."/>
            <person name="Henrissat B."/>
            <person name="Morin E."/>
            <person name="Kohler A."/>
            <person name="Barry K."/>
            <person name="LaButti K."/>
            <person name="Morin E."/>
            <person name="Salamov A."/>
            <person name="Lipzen A."/>
            <person name="Mereny Z."/>
            <person name="Hegedus B."/>
            <person name="Baldrian P."/>
            <person name="Stursova M."/>
            <person name="Weitz H."/>
            <person name="Taylor A."/>
            <person name="Grigoriev I.V."/>
            <person name="Nagy L.G."/>
            <person name="Martin F."/>
            <person name="Kauserud H."/>
        </authorList>
    </citation>
    <scope>NUCLEOTIDE SEQUENCE</scope>
    <source>
        <strain evidence="6">CBHHK002</strain>
    </source>
</reference>
<dbReference type="EMBL" id="JARIHO010000016">
    <property type="protein sequence ID" value="KAJ7349475.1"/>
    <property type="molecule type" value="Genomic_DNA"/>
</dbReference>
<dbReference type="InterPro" id="IPR052953">
    <property type="entry name" value="Ser-rich/MCO-related"/>
</dbReference>
<evidence type="ECO:0000313" key="7">
    <source>
        <dbReference type="Proteomes" id="UP001218218"/>
    </source>
</evidence>
<dbReference type="GO" id="GO:0005507">
    <property type="term" value="F:copper ion binding"/>
    <property type="evidence" value="ECO:0007669"/>
    <property type="project" value="InterPro"/>
</dbReference>
<evidence type="ECO:0000256" key="3">
    <source>
        <dbReference type="SAM" id="MobiDB-lite"/>
    </source>
</evidence>
<dbReference type="Pfam" id="PF00127">
    <property type="entry name" value="Copper-bind"/>
    <property type="match status" value="1"/>
</dbReference>
<protein>
    <recommendedName>
        <fullName evidence="5">Blue (type 1) copper domain-containing protein</fullName>
    </recommendedName>
</protein>
<dbReference type="SUPFAM" id="SSF49503">
    <property type="entry name" value="Cupredoxins"/>
    <property type="match status" value="1"/>
</dbReference>
<keyword evidence="7" id="KW-1185">Reference proteome</keyword>
<proteinExistence type="predicted"/>
<keyword evidence="1" id="KW-0479">Metal-binding</keyword>
<sequence length="231" mass="24018">MLFSGLAILVSSLSVAAQDYGGYGGGGGSTPTTTPSSAAVAAPSAPANDATHFNVNVAPGGVFKFDPAEITAPVNSTVTFWFPNTPQVPHSVTQSSFDAPCTHLAASANTSEGFDSGFTVAKQFSIVITDASKPIWFHCKQFQHCGMGMVGSINAPQNGTTTFAAYLAAASKIGLSEPQVRSLDRVKLASKFLPSRKPTPEQSPAASTPSPPVLQLRQRVVLRPPHHPARG</sequence>
<evidence type="ECO:0000313" key="6">
    <source>
        <dbReference type="EMBL" id="KAJ7349475.1"/>
    </source>
</evidence>
<comment type="caution">
    <text evidence="6">The sequence shown here is derived from an EMBL/GenBank/DDBJ whole genome shotgun (WGS) entry which is preliminary data.</text>
</comment>
<dbReference type="PANTHER" id="PTHR34883">
    <property type="entry name" value="SERINE-RICH PROTEIN, PUTATIVE-RELATED-RELATED"/>
    <property type="match status" value="1"/>
</dbReference>
<feature type="domain" description="Blue (type 1) copper" evidence="5">
    <location>
        <begin position="57"/>
        <end position="153"/>
    </location>
</feature>
<keyword evidence="2" id="KW-0186">Copper</keyword>
<dbReference type="Proteomes" id="UP001218218">
    <property type="component" value="Unassembled WGS sequence"/>
</dbReference>